<evidence type="ECO:0000256" key="2">
    <source>
        <dbReference type="SAM" id="MobiDB-lite"/>
    </source>
</evidence>
<reference evidence="4" key="2">
    <citation type="submission" date="2021-04" db="EMBL/GenBank/DDBJ databases">
        <authorList>
            <person name="Podell S."/>
        </authorList>
    </citation>
    <scope>NUCLEOTIDE SEQUENCE</scope>
    <source>
        <strain evidence="4">Hildebrandi</strain>
    </source>
</reference>
<sequence>MFSSSKISVIVVVVLLGLFFVLAEPTAAFVNNHQSSRHHRRGARGETMVVQRTSLESPSSSSSTSALHMAPKKKKAKAAAPVVVEEEEEEEAAPPETLRKKDVVNAISERLDMTKGNAEAAVNAVFDVISDIVVEGDRVNIAGFGTFEPRQRSARKGRNPKTGEEISIQASTSCGFSAAKQLKDRMNGKE</sequence>
<dbReference type="PANTHER" id="PTHR33175">
    <property type="entry name" value="DNA-BINDING PROTEIN HU"/>
    <property type="match status" value="1"/>
</dbReference>
<dbReference type="GO" id="GO:0003677">
    <property type="term" value="F:DNA binding"/>
    <property type="evidence" value="ECO:0007669"/>
    <property type="project" value="UniProtKB-KW"/>
</dbReference>
<keyword evidence="1" id="KW-0238">DNA-binding</keyword>
<protein>
    <submittedName>
        <fullName evidence="4">Integration host factor</fullName>
    </submittedName>
</protein>
<dbReference type="Proteomes" id="UP000693970">
    <property type="component" value="Unassembled WGS sequence"/>
</dbReference>
<evidence type="ECO:0000256" key="1">
    <source>
        <dbReference type="ARBA" id="ARBA00023125"/>
    </source>
</evidence>
<dbReference type="InterPro" id="IPR000119">
    <property type="entry name" value="Hist_DNA-bd"/>
</dbReference>
<accession>A0A9K3LDR2</accession>
<dbReference type="InterPro" id="IPR020816">
    <property type="entry name" value="Histone-like_DNA-bd_CS"/>
</dbReference>
<dbReference type="AlphaFoldDB" id="A0A9K3LDR2"/>
<comment type="caution">
    <text evidence="4">The sequence shown here is derived from an EMBL/GenBank/DDBJ whole genome shotgun (WGS) entry which is preliminary data.</text>
</comment>
<organism evidence="4 5">
    <name type="scientific">Nitzschia inconspicua</name>
    <dbReference type="NCBI Taxonomy" id="303405"/>
    <lineage>
        <taxon>Eukaryota</taxon>
        <taxon>Sar</taxon>
        <taxon>Stramenopiles</taxon>
        <taxon>Ochrophyta</taxon>
        <taxon>Bacillariophyta</taxon>
        <taxon>Bacillariophyceae</taxon>
        <taxon>Bacillariophycidae</taxon>
        <taxon>Bacillariales</taxon>
        <taxon>Bacillariaceae</taxon>
        <taxon>Nitzschia</taxon>
    </lineage>
</organism>
<feature type="region of interest" description="Disordered" evidence="2">
    <location>
        <begin position="51"/>
        <end position="74"/>
    </location>
</feature>
<dbReference type="PROSITE" id="PS00045">
    <property type="entry name" value="HISTONE_LIKE"/>
    <property type="match status" value="1"/>
</dbReference>
<keyword evidence="3" id="KW-0732">Signal</keyword>
<dbReference type="Pfam" id="PF00216">
    <property type="entry name" value="Bac_DNA_binding"/>
    <property type="match status" value="1"/>
</dbReference>
<dbReference type="GO" id="GO:0030527">
    <property type="term" value="F:structural constituent of chromatin"/>
    <property type="evidence" value="ECO:0007669"/>
    <property type="project" value="InterPro"/>
</dbReference>
<reference evidence="4" key="1">
    <citation type="journal article" date="2021" name="Sci. Rep.">
        <title>Diploid genomic architecture of Nitzschia inconspicua, an elite biomass production diatom.</title>
        <authorList>
            <person name="Oliver A."/>
            <person name="Podell S."/>
            <person name="Pinowska A."/>
            <person name="Traller J.C."/>
            <person name="Smith S.R."/>
            <person name="McClure R."/>
            <person name="Beliaev A."/>
            <person name="Bohutskyi P."/>
            <person name="Hill E.A."/>
            <person name="Rabines A."/>
            <person name="Zheng H."/>
            <person name="Allen L.Z."/>
            <person name="Kuo A."/>
            <person name="Grigoriev I.V."/>
            <person name="Allen A.E."/>
            <person name="Hazlebeck D."/>
            <person name="Allen E.E."/>
        </authorList>
    </citation>
    <scope>NUCLEOTIDE SEQUENCE</scope>
    <source>
        <strain evidence="4">Hildebrandi</strain>
    </source>
</reference>
<dbReference type="CDD" id="cd13831">
    <property type="entry name" value="HU"/>
    <property type="match status" value="1"/>
</dbReference>
<gene>
    <name evidence="4" type="ORF">IV203_035287</name>
</gene>
<feature type="chain" id="PRO_5039953104" evidence="3">
    <location>
        <begin position="24"/>
        <end position="190"/>
    </location>
</feature>
<evidence type="ECO:0000256" key="3">
    <source>
        <dbReference type="SAM" id="SignalP"/>
    </source>
</evidence>
<dbReference type="PANTHER" id="PTHR33175:SF3">
    <property type="entry name" value="DNA-BINDING PROTEIN HU-BETA"/>
    <property type="match status" value="1"/>
</dbReference>
<name>A0A9K3LDR2_9STRA</name>
<feature type="signal peptide" evidence="3">
    <location>
        <begin position="1"/>
        <end position="23"/>
    </location>
</feature>
<evidence type="ECO:0000313" key="4">
    <source>
        <dbReference type="EMBL" id="KAG7360188.1"/>
    </source>
</evidence>
<evidence type="ECO:0000313" key="5">
    <source>
        <dbReference type="Proteomes" id="UP000693970"/>
    </source>
</evidence>
<dbReference type="SMART" id="SM00411">
    <property type="entry name" value="BHL"/>
    <property type="match status" value="1"/>
</dbReference>
<dbReference type="OrthoDB" id="10261135at2759"/>
<feature type="compositionally biased region" description="Low complexity" evidence="2">
    <location>
        <begin position="54"/>
        <end position="65"/>
    </location>
</feature>
<keyword evidence="5" id="KW-1185">Reference proteome</keyword>
<proteinExistence type="predicted"/>
<dbReference type="EMBL" id="JAGRRH010000013">
    <property type="protein sequence ID" value="KAG7360188.1"/>
    <property type="molecule type" value="Genomic_DNA"/>
</dbReference>